<feature type="domain" description="GFO/IDH/MocA-like oxidoreductase" evidence="3">
    <location>
        <begin position="168"/>
        <end position="265"/>
    </location>
</feature>
<dbReference type="InterPro" id="IPR055170">
    <property type="entry name" value="GFO_IDH_MocA-like_dom"/>
</dbReference>
<name>A0A0G0MSF1_9BACT</name>
<comment type="caution">
    <text evidence="4">The sequence shown here is derived from an EMBL/GenBank/DDBJ whole genome shotgun (WGS) entry which is preliminary data.</text>
</comment>
<dbReference type="Pfam" id="PF01408">
    <property type="entry name" value="GFO_IDH_MocA"/>
    <property type="match status" value="1"/>
</dbReference>
<gene>
    <name evidence="4" type="ORF">UT30_C0031G0007</name>
</gene>
<sequence length="353" mass="39097">MNINAAVIGCGNISQYHFSGLEKCGARVSWVCDINQEAAKPWMTKFNARFTEDYRKIIADPEVNTVVVTLLSGLHKDICTAAIAAGKAVICEKTLAENPADAWEICTAAQIKGTILYTSYMKRFIPAVEKAKELIPGLGRILSTYIRAYQCWGDLWSKTPTSGAFYTPPGGSSKITKKYGGGILVCGGSHILDLVLFLIGRPHRLFASVYEPAGQDYDLQASALMETAERGIVYYEALAHPLKKIGYLRDGWDERVEINGINGRLEIYSPVWSDHTAKGSLLVHYDNVTGNTTEYRFNPISPFDKAVEFFCNGIKKGEQGTQSVFTGYEVDELIEHIKLSSKSKKAVDITWRN</sequence>
<feature type="domain" description="Gfo/Idh/MocA-like oxidoreductase N-terminal" evidence="2">
    <location>
        <begin position="3"/>
        <end position="118"/>
    </location>
</feature>
<dbReference type="SUPFAM" id="SSF55347">
    <property type="entry name" value="Glyceraldehyde-3-phosphate dehydrogenase-like, C-terminal domain"/>
    <property type="match status" value="1"/>
</dbReference>
<dbReference type="Gene3D" id="3.30.360.10">
    <property type="entry name" value="Dihydrodipicolinate Reductase, domain 2"/>
    <property type="match status" value="1"/>
</dbReference>
<dbReference type="PANTHER" id="PTHR43818">
    <property type="entry name" value="BCDNA.GH03377"/>
    <property type="match status" value="1"/>
</dbReference>
<reference evidence="4 5" key="1">
    <citation type="journal article" date="2015" name="Nature">
        <title>rRNA introns, odd ribosomes, and small enigmatic genomes across a large radiation of phyla.</title>
        <authorList>
            <person name="Brown C.T."/>
            <person name="Hug L.A."/>
            <person name="Thomas B.C."/>
            <person name="Sharon I."/>
            <person name="Castelle C.J."/>
            <person name="Singh A."/>
            <person name="Wilkins M.J."/>
            <person name="Williams K.H."/>
            <person name="Banfield J.F."/>
        </authorList>
    </citation>
    <scope>NUCLEOTIDE SEQUENCE [LARGE SCALE GENOMIC DNA]</scope>
</reference>
<dbReference type="Proteomes" id="UP000033935">
    <property type="component" value="Unassembled WGS sequence"/>
</dbReference>
<evidence type="ECO:0000313" key="5">
    <source>
        <dbReference type="Proteomes" id="UP000033935"/>
    </source>
</evidence>
<dbReference type="Gene3D" id="3.40.50.720">
    <property type="entry name" value="NAD(P)-binding Rossmann-like Domain"/>
    <property type="match status" value="1"/>
</dbReference>
<dbReference type="InterPro" id="IPR036291">
    <property type="entry name" value="NAD(P)-bd_dom_sf"/>
</dbReference>
<keyword evidence="1" id="KW-0560">Oxidoreductase</keyword>
<protein>
    <submittedName>
        <fullName evidence="4">Oxidoreductase domain-containing protein</fullName>
    </submittedName>
</protein>
<dbReference type="SUPFAM" id="SSF51735">
    <property type="entry name" value="NAD(P)-binding Rossmann-fold domains"/>
    <property type="match status" value="1"/>
</dbReference>
<dbReference type="Pfam" id="PF22725">
    <property type="entry name" value="GFO_IDH_MocA_C3"/>
    <property type="match status" value="1"/>
</dbReference>
<proteinExistence type="predicted"/>
<evidence type="ECO:0000313" key="4">
    <source>
        <dbReference type="EMBL" id="KKR03361.1"/>
    </source>
</evidence>
<evidence type="ECO:0000259" key="2">
    <source>
        <dbReference type="Pfam" id="PF01408"/>
    </source>
</evidence>
<evidence type="ECO:0000259" key="3">
    <source>
        <dbReference type="Pfam" id="PF22725"/>
    </source>
</evidence>
<dbReference type="EMBL" id="LBWG01000031">
    <property type="protein sequence ID" value="KKR03361.1"/>
    <property type="molecule type" value="Genomic_DNA"/>
</dbReference>
<dbReference type="PANTHER" id="PTHR43818:SF11">
    <property type="entry name" value="BCDNA.GH03377"/>
    <property type="match status" value="1"/>
</dbReference>
<dbReference type="InterPro" id="IPR050463">
    <property type="entry name" value="Gfo/Idh/MocA_oxidrdct_glycsds"/>
</dbReference>
<dbReference type="AlphaFoldDB" id="A0A0G0MSF1"/>
<dbReference type="InterPro" id="IPR000683">
    <property type="entry name" value="Gfo/Idh/MocA-like_OxRdtase_N"/>
</dbReference>
<dbReference type="GO" id="GO:0016491">
    <property type="term" value="F:oxidoreductase activity"/>
    <property type="evidence" value="ECO:0007669"/>
    <property type="project" value="UniProtKB-KW"/>
</dbReference>
<accession>A0A0G0MSF1</accession>
<organism evidence="4 5">
    <name type="scientific">Candidatus Uhrbacteria bacterium GW2011_GWF2_39_13</name>
    <dbReference type="NCBI Taxonomy" id="1618995"/>
    <lineage>
        <taxon>Bacteria</taxon>
        <taxon>Candidatus Uhriibacteriota</taxon>
    </lineage>
</organism>
<evidence type="ECO:0000256" key="1">
    <source>
        <dbReference type="ARBA" id="ARBA00023002"/>
    </source>
</evidence>
<dbReference type="GO" id="GO:0000166">
    <property type="term" value="F:nucleotide binding"/>
    <property type="evidence" value="ECO:0007669"/>
    <property type="project" value="InterPro"/>
</dbReference>